<feature type="compositionally biased region" description="Basic and acidic residues" evidence="1">
    <location>
        <begin position="27"/>
        <end position="37"/>
    </location>
</feature>
<dbReference type="RefSeq" id="WP_116180243.1">
    <property type="nucleotide sequence ID" value="NZ_CP144375.1"/>
</dbReference>
<protein>
    <recommendedName>
        <fullName evidence="2">AMIN-like domain-containing protein</fullName>
    </recommendedName>
</protein>
<evidence type="ECO:0000313" key="3">
    <source>
        <dbReference type="EMBL" id="REH34844.1"/>
    </source>
</evidence>
<dbReference type="OrthoDB" id="3393679at2"/>
<proteinExistence type="predicted"/>
<gene>
    <name evidence="3" type="ORF">BCF44_119120</name>
</gene>
<evidence type="ECO:0000256" key="1">
    <source>
        <dbReference type="SAM" id="MobiDB-lite"/>
    </source>
</evidence>
<name>A0A3E0GZQ5_9PSEU</name>
<organism evidence="3 4">
    <name type="scientific">Kutzneria buriramensis</name>
    <dbReference type="NCBI Taxonomy" id="1045776"/>
    <lineage>
        <taxon>Bacteria</taxon>
        <taxon>Bacillati</taxon>
        <taxon>Actinomycetota</taxon>
        <taxon>Actinomycetes</taxon>
        <taxon>Pseudonocardiales</taxon>
        <taxon>Pseudonocardiaceae</taxon>
        <taxon>Kutzneria</taxon>
    </lineage>
</organism>
<accession>A0A3E0GZQ5</accession>
<dbReference type="EMBL" id="QUNO01000019">
    <property type="protein sequence ID" value="REH34844.1"/>
    <property type="molecule type" value="Genomic_DNA"/>
</dbReference>
<dbReference type="Pfam" id="PF24837">
    <property type="entry name" value="AMIN-like"/>
    <property type="match status" value="1"/>
</dbReference>
<evidence type="ECO:0000313" key="4">
    <source>
        <dbReference type="Proteomes" id="UP000256269"/>
    </source>
</evidence>
<feature type="domain" description="AMIN-like" evidence="2">
    <location>
        <begin position="66"/>
        <end position="199"/>
    </location>
</feature>
<dbReference type="InterPro" id="IPR056303">
    <property type="entry name" value="AMIN-like"/>
</dbReference>
<dbReference type="AlphaFoldDB" id="A0A3E0GZQ5"/>
<reference evidence="3 4" key="1">
    <citation type="submission" date="2018-08" db="EMBL/GenBank/DDBJ databases">
        <title>Genomic Encyclopedia of Archaeal and Bacterial Type Strains, Phase II (KMG-II): from individual species to whole genera.</title>
        <authorList>
            <person name="Goeker M."/>
        </authorList>
    </citation>
    <scope>NUCLEOTIDE SEQUENCE [LARGE SCALE GENOMIC DNA]</scope>
    <source>
        <strain evidence="3 4">DSM 45791</strain>
    </source>
</reference>
<sequence length="201" mass="21724">MRRPSGICPDDKRLDDHGHDQCGCDTDDRHAHSDDPRTTTATTNCPAGGQWGTGMAYRSEMSQSRLVAVRIGRHDCYDRIVFDVDGPAPVGYTVGYVPMVYSDAKGDPLPVRGGATLEVVVRAVERGADGSGPVLAGVGDQLYPVSQLASWTSLRAIRFAGYFEGQCTFAVGVRDKTPFRVFTMLDPAGRVREFVLDVAVA</sequence>
<feature type="region of interest" description="Disordered" evidence="1">
    <location>
        <begin position="27"/>
        <end position="49"/>
    </location>
</feature>
<keyword evidence="4" id="KW-1185">Reference proteome</keyword>
<comment type="caution">
    <text evidence="3">The sequence shown here is derived from an EMBL/GenBank/DDBJ whole genome shotgun (WGS) entry which is preliminary data.</text>
</comment>
<evidence type="ECO:0000259" key="2">
    <source>
        <dbReference type="Pfam" id="PF24837"/>
    </source>
</evidence>
<dbReference type="Proteomes" id="UP000256269">
    <property type="component" value="Unassembled WGS sequence"/>
</dbReference>